<dbReference type="RefSeq" id="WP_213592061.1">
    <property type="nucleotide sequence ID" value="NZ_BOSM01000005.1"/>
</dbReference>
<dbReference type="InterPro" id="IPR016169">
    <property type="entry name" value="FAD-bd_PCMH_sub2"/>
</dbReference>
<dbReference type="InterPro" id="IPR005107">
    <property type="entry name" value="CO_DH_flav_C"/>
</dbReference>
<accession>A0ABQ4MTP2</accession>
<keyword evidence="1" id="KW-0285">Flavoprotein</keyword>
<proteinExistence type="predicted"/>
<keyword evidence="3" id="KW-0560">Oxidoreductase</keyword>
<dbReference type="EMBL" id="BOSM01000005">
    <property type="protein sequence ID" value="GIP59294.1"/>
    <property type="molecule type" value="Genomic_DNA"/>
</dbReference>
<comment type="caution">
    <text evidence="5">The sequence shown here is derived from an EMBL/GenBank/DDBJ whole genome shotgun (WGS) entry which is preliminary data.</text>
</comment>
<feature type="domain" description="FAD-binding PCMH-type" evidence="4">
    <location>
        <begin position="1"/>
        <end position="174"/>
    </location>
</feature>
<dbReference type="InterPro" id="IPR002346">
    <property type="entry name" value="Mopterin_DH_FAD-bd"/>
</dbReference>
<sequence>MIPFDFEYYQPSTIQMAVDLYQHLHEQGKRPLYYAGGTEIITFARANSIHPGAVIDLKSIPECNVLVMQKDMLIIGACVTLSALSGANPFPLLSAAAQGVADQTARNKITLGGNISGKIHYREAVLPLLVANSRMVIAGAHGIRVTSIHQVFNQQLRLAGGEFIVQVQIDRDYISLPFAYFKKREIGHVGYPLVTLAALRMNDEIRTAYSGVCAFPFRSAEIDEALNDSSLPLEARIELAISHLPAPLLDNVEGSPAYREFVLKQTMADAVHRLERR</sequence>
<gene>
    <name evidence="5" type="ORF">J15TS10_31080</name>
</gene>
<evidence type="ECO:0000259" key="4">
    <source>
        <dbReference type="PROSITE" id="PS51387"/>
    </source>
</evidence>
<dbReference type="InterPro" id="IPR036683">
    <property type="entry name" value="CO_DH_flav_C_dom_sf"/>
</dbReference>
<evidence type="ECO:0000256" key="1">
    <source>
        <dbReference type="ARBA" id="ARBA00022630"/>
    </source>
</evidence>
<evidence type="ECO:0000313" key="6">
    <source>
        <dbReference type="Proteomes" id="UP000681290"/>
    </source>
</evidence>
<keyword evidence="2" id="KW-0274">FAD</keyword>
<dbReference type="Proteomes" id="UP000681290">
    <property type="component" value="Unassembled WGS sequence"/>
</dbReference>
<dbReference type="Gene3D" id="3.30.43.10">
    <property type="entry name" value="Uridine Diphospho-n-acetylenolpyruvylglucosamine Reductase, domain 2"/>
    <property type="match status" value="1"/>
</dbReference>
<name>A0ABQ4MTP2_9BACL</name>
<dbReference type="InterPro" id="IPR016166">
    <property type="entry name" value="FAD-bd_PCMH"/>
</dbReference>
<reference evidence="5 6" key="1">
    <citation type="submission" date="2021-03" db="EMBL/GenBank/DDBJ databases">
        <title>Antimicrobial resistance genes in bacteria isolated from Japanese honey, and their potential for conferring macrolide and lincosamide resistance in the American foulbrood pathogen Paenibacillus larvae.</title>
        <authorList>
            <person name="Okamoto M."/>
            <person name="Kumagai M."/>
            <person name="Kanamori H."/>
            <person name="Takamatsu D."/>
        </authorList>
    </citation>
    <scope>NUCLEOTIDE SEQUENCE [LARGE SCALE GENOMIC DNA]</scope>
    <source>
        <strain evidence="5 6">J15TS10</strain>
    </source>
</reference>
<dbReference type="PANTHER" id="PTHR42659:SF2">
    <property type="entry name" value="XANTHINE DEHYDROGENASE SUBUNIT C-RELATED"/>
    <property type="match status" value="1"/>
</dbReference>
<dbReference type="SMART" id="SM01092">
    <property type="entry name" value="CO_deh_flav_C"/>
    <property type="match status" value="1"/>
</dbReference>
<dbReference type="InterPro" id="IPR051312">
    <property type="entry name" value="Diverse_Substr_Oxidored"/>
</dbReference>
<evidence type="ECO:0000256" key="3">
    <source>
        <dbReference type="ARBA" id="ARBA00023002"/>
    </source>
</evidence>
<dbReference type="InterPro" id="IPR016167">
    <property type="entry name" value="FAD-bd_PCMH_sub1"/>
</dbReference>
<dbReference type="PROSITE" id="PS51387">
    <property type="entry name" value="FAD_PCMH"/>
    <property type="match status" value="1"/>
</dbReference>
<dbReference type="PANTHER" id="PTHR42659">
    <property type="entry name" value="XANTHINE DEHYDROGENASE SUBUNIT C-RELATED"/>
    <property type="match status" value="1"/>
</dbReference>
<evidence type="ECO:0000256" key="2">
    <source>
        <dbReference type="ARBA" id="ARBA00022827"/>
    </source>
</evidence>
<keyword evidence="6" id="KW-1185">Reference proteome</keyword>
<dbReference type="SUPFAM" id="SSF56176">
    <property type="entry name" value="FAD-binding/transporter-associated domain-like"/>
    <property type="match status" value="1"/>
</dbReference>
<dbReference type="InterPro" id="IPR036318">
    <property type="entry name" value="FAD-bd_PCMH-like_sf"/>
</dbReference>
<dbReference type="SUPFAM" id="SSF55447">
    <property type="entry name" value="CO dehydrogenase flavoprotein C-terminal domain-like"/>
    <property type="match status" value="1"/>
</dbReference>
<dbReference type="Pfam" id="PF00941">
    <property type="entry name" value="FAD_binding_5"/>
    <property type="match status" value="1"/>
</dbReference>
<protein>
    <submittedName>
        <fullName evidence="5">Xanthine dehydrogenase</fullName>
    </submittedName>
</protein>
<evidence type="ECO:0000313" key="5">
    <source>
        <dbReference type="EMBL" id="GIP59294.1"/>
    </source>
</evidence>
<dbReference type="Gene3D" id="3.30.465.10">
    <property type="match status" value="1"/>
</dbReference>
<organism evidence="5 6">
    <name type="scientific">Paenibacillus woosongensis</name>
    <dbReference type="NCBI Taxonomy" id="307580"/>
    <lineage>
        <taxon>Bacteria</taxon>
        <taxon>Bacillati</taxon>
        <taxon>Bacillota</taxon>
        <taxon>Bacilli</taxon>
        <taxon>Bacillales</taxon>
        <taxon>Paenibacillaceae</taxon>
        <taxon>Paenibacillus</taxon>
    </lineage>
</organism>